<protein>
    <submittedName>
        <fullName evidence="1">Uncharacterized protein</fullName>
    </submittedName>
</protein>
<comment type="caution">
    <text evidence="1">The sequence shown here is derived from an EMBL/GenBank/DDBJ whole genome shotgun (WGS) entry which is preliminary data.</text>
</comment>
<dbReference type="RefSeq" id="XP_060296063.1">
    <property type="nucleotide sequence ID" value="XM_060437717.1"/>
</dbReference>
<accession>A0AA40AK68</accession>
<sequence>MIDLVKIYTNEDKFGGERYDILDSKIKIFEAYYRIIGILQQLYYKMYSVMLKDRAK</sequence>
<gene>
    <name evidence="1" type="ORF">B0T26DRAFT_645423</name>
</gene>
<evidence type="ECO:0000313" key="2">
    <source>
        <dbReference type="Proteomes" id="UP001172101"/>
    </source>
</evidence>
<dbReference type="Proteomes" id="UP001172101">
    <property type="component" value="Unassembled WGS sequence"/>
</dbReference>
<organism evidence="1 2">
    <name type="scientific">Lasiosphaeria miniovina</name>
    <dbReference type="NCBI Taxonomy" id="1954250"/>
    <lineage>
        <taxon>Eukaryota</taxon>
        <taxon>Fungi</taxon>
        <taxon>Dikarya</taxon>
        <taxon>Ascomycota</taxon>
        <taxon>Pezizomycotina</taxon>
        <taxon>Sordariomycetes</taxon>
        <taxon>Sordariomycetidae</taxon>
        <taxon>Sordariales</taxon>
        <taxon>Lasiosphaeriaceae</taxon>
        <taxon>Lasiosphaeria</taxon>
    </lineage>
</organism>
<reference evidence="1" key="1">
    <citation type="submission" date="2023-06" db="EMBL/GenBank/DDBJ databases">
        <title>Genome-scale phylogeny and comparative genomics of the fungal order Sordariales.</title>
        <authorList>
            <consortium name="Lawrence Berkeley National Laboratory"/>
            <person name="Hensen N."/>
            <person name="Bonometti L."/>
            <person name="Westerberg I."/>
            <person name="Brannstrom I.O."/>
            <person name="Guillou S."/>
            <person name="Cros-Aarteil S."/>
            <person name="Calhoun S."/>
            <person name="Haridas S."/>
            <person name="Kuo A."/>
            <person name="Mondo S."/>
            <person name="Pangilinan J."/>
            <person name="Riley R."/>
            <person name="LaButti K."/>
            <person name="Andreopoulos B."/>
            <person name="Lipzen A."/>
            <person name="Chen C."/>
            <person name="Yanf M."/>
            <person name="Daum C."/>
            <person name="Ng V."/>
            <person name="Clum A."/>
            <person name="Steindorff A."/>
            <person name="Ohm R."/>
            <person name="Martin F."/>
            <person name="Silar P."/>
            <person name="Natvig D."/>
            <person name="Lalanne C."/>
            <person name="Gautier V."/>
            <person name="Ament-velasquez S.L."/>
            <person name="Kruys A."/>
            <person name="Hutchinson M.I."/>
            <person name="Powell A.J."/>
            <person name="Barry K."/>
            <person name="Miller A.N."/>
            <person name="Grigoriev I.V."/>
            <person name="Debuchy R."/>
            <person name="Gladieux P."/>
            <person name="Thoren M.H."/>
            <person name="Johannesson H."/>
        </authorList>
    </citation>
    <scope>NUCLEOTIDE SEQUENCE</scope>
    <source>
        <strain evidence="1">SMH2392-1A</strain>
    </source>
</reference>
<dbReference type="AlphaFoldDB" id="A0AA40AK68"/>
<proteinExistence type="predicted"/>
<dbReference type="EMBL" id="JAUIRO010000004">
    <property type="protein sequence ID" value="KAK0717270.1"/>
    <property type="molecule type" value="Genomic_DNA"/>
</dbReference>
<evidence type="ECO:0000313" key="1">
    <source>
        <dbReference type="EMBL" id="KAK0717270.1"/>
    </source>
</evidence>
<name>A0AA40AK68_9PEZI</name>
<keyword evidence="2" id="KW-1185">Reference proteome</keyword>
<dbReference type="GeneID" id="85320987"/>